<name>A0A444MFG2_9RHOB</name>
<protein>
    <recommendedName>
        <fullName evidence="4">DUF1269 domain-containing protein</fullName>
    </recommendedName>
</protein>
<dbReference type="Proteomes" id="UP000287168">
    <property type="component" value="Unassembled WGS sequence"/>
</dbReference>
<organism evidence="2 3">
    <name type="scientific">Falsigemmobacter intermedius</name>
    <dbReference type="NCBI Taxonomy" id="1553448"/>
    <lineage>
        <taxon>Bacteria</taxon>
        <taxon>Pseudomonadati</taxon>
        <taxon>Pseudomonadota</taxon>
        <taxon>Alphaproteobacteria</taxon>
        <taxon>Rhodobacterales</taxon>
        <taxon>Paracoccaceae</taxon>
        <taxon>Falsigemmobacter</taxon>
    </lineage>
</organism>
<dbReference type="RefSeq" id="WP_128486633.1">
    <property type="nucleotide sequence ID" value="NZ_JBHLXB010000170.1"/>
</dbReference>
<accession>A0A444MFG2</accession>
<reference evidence="2 3" key="1">
    <citation type="journal article" date="2015" name="Int. J. Syst. Evol. Microbiol.">
        <title>Gemmobacter intermedius sp. nov., isolated from a white stork (Ciconia ciconia).</title>
        <authorList>
            <person name="Kampfer P."/>
            <person name="Jerzak L."/>
            <person name="Wilharm G."/>
            <person name="Golke J."/>
            <person name="Busse H.J."/>
            <person name="Glaeser S.P."/>
        </authorList>
    </citation>
    <scope>NUCLEOTIDE SEQUENCE [LARGE SCALE GENOMIC DNA]</scope>
    <source>
        <strain evidence="2 3">119/4</strain>
    </source>
</reference>
<dbReference type="PANTHER" id="PTHR36109:SF2">
    <property type="entry name" value="MEMBRANE PROTEIN"/>
    <property type="match status" value="1"/>
</dbReference>
<evidence type="ECO:0000313" key="3">
    <source>
        <dbReference type="Proteomes" id="UP000287168"/>
    </source>
</evidence>
<dbReference type="InterPro" id="IPR052948">
    <property type="entry name" value="Low_temp-induced_all0457"/>
</dbReference>
<evidence type="ECO:0000313" key="2">
    <source>
        <dbReference type="EMBL" id="RWY44272.1"/>
    </source>
</evidence>
<comment type="caution">
    <text evidence="2">The sequence shown here is derived from an EMBL/GenBank/DDBJ whole genome shotgun (WGS) entry which is preliminary data.</text>
</comment>
<dbReference type="EMBL" id="SBLC01000003">
    <property type="protein sequence ID" value="RWY44272.1"/>
    <property type="molecule type" value="Genomic_DNA"/>
</dbReference>
<sequence length="204" mass="20797">MTVITRLYHSYDDARRAIDAVNGLHLSGVEASFAGNETVQDTHRSYQTRIGEPTDSVTMHDAPTGTATGAGVGAAVGGGAGLLAGLGMLAIPGLGPVVAAGWLAATLAGAAGGALAGGAIGALADLGIPEEDAPLYGEALRRGGVLVSVRTPDEHRVAVENALSVVAAAEVAELRSRYEGEGWHAAETEEERAERLRRTPPPMI</sequence>
<evidence type="ECO:0008006" key="4">
    <source>
        <dbReference type="Google" id="ProtNLM"/>
    </source>
</evidence>
<feature type="compositionally biased region" description="Basic and acidic residues" evidence="1">
    <location>
        <begin position="182"/>
        <end position="197"/>
    </location>
</feature>
<dbReference type="PANTHER" id="PTHR36109">
    <property type="entry name" value="MEMBRANE PROTEIN-RELATED"/>
    <property type="match status" value="1"/>
</dbReference>
<keyword evidence="3" id="KW-1185">Reference proteome</keyword>
<evidence type="ECO:0000256" key="1">
    <source>
        <dbReference type="SAM" id="MobiDB-lite"/>
    </source>
</evidence>
<proteinExistence type="predicted"/>
<gene>
    <name evidence="2" type="ORF">EP867_02505</name>
</gene>
<dbReference type="AlphaFoldDB" id="A0A444MFG2"/>
<feature type="region of interest" description="Disordered" evidence="1">
    <location>
        <begin position="182"/>
        <end position="204"/>
    </location>
</feature>
<dbReference type="OrthoDB" id="7875955at2"/>